<dbReference type="EMBL" id="JABSTQ010010749">
    <property type="protein sequence ID" value="KAG0418279.1"/>
    <property type="molecule type" value="Genomic_DNA"/>
</dbReference>
<gene>
    <name evidence="1" type="ORF">HPB47_004983</name>
</gene>
<dbReference type="Proteomes" id="UP000805193">
    <property type="component" value="Unassembled WGS sequence"/>
</dbReference>
<evidence type="ECO:0000313" key="2">
    <source>
        <dbReference type="Proteomes" id="UP000805193"/>
    </source>
</evidence>
<sequence>MSTLHTRRCAGSALVALVVVAAAVTLPIGHGFVLKRSAMNRAPAVCQDNAPCGWSVYDPVNRTPVEYLEVCSCPEGTSCRQDRDDVAISCYVYSCQPAGDDLAK</sequence>
<organism evidence="1 2">
    <name type="scientific">Ixodes persulcatus</name>
    <name type="common">Taiga tick</name>
    <dbReference type="NCBI Taxonomy" id="34615"/>
    <lineage>
        <taxon>Eukaryota</taxon>
        <taxon>Metazoa</taxon>
        <taxon>Ecdysozoa</taxon>
        <taxon>Arthropoda</taxon>
        <taxon>Chelicerata</taxon>
        <taxon>Arachnida</taxon>
        <taxon>Acari</taxon>
        <taxon>Parasitiformes</taxon>
        <taxon>Ixodida</taxon>
        <taxon>Ixodoidea</taxon>
        <taxon>Ixodidae</taxon>
        <taxon>Ixodinae</taxon>
        <taxon>Ixodes</taxon>
    </lineage>
</organism>
<comment type="caution">
    <text evidence="1">The sequence shown here is derived from an EMBL/GenBank/DDBJ whole genome shotgun (WGS) entry which is preliminary data.</text>
</comment>
<evidence type="ECO:0000313" key="1">
    <source>
        <dbReference type="EMBL" id="KAG0418279.1"/>
    </source>
</evidence>
<proteinExistence type="predicted"/>
<reference evidence="1 2" key="1">
    <citation type="journal article" date="2020" name="Cell">
        <title>Large-Scale Comparative Analyses of Tick Genomes Elucidate Their Genetic Diversity and Vector Capacities.</title>
        <authorList>
            <consortium name="Tick Genome and Microbiome Consortium (TIGMIC)"/>
            <person name="Jia N."/>
            <person name="Wang J."/>
            <person name="Shi W."/>
            <person name="Du L."/>
            <person name="Sun Y."/>
            <person name="Zhan W."/>
            <person name="Jiang J.F."/>
            <person name="Wang Q."/>
            <person name="Zhang B."/>
            <person name="Ji P."/>
            <person name="Bell-Sakyi L."/>
            <person name="Cui X.M."/>
            <person name="Yuan T.T."/>
            <person name="Jiang B.G."/>
            <person name="Yang W.F."/>
            <person name="Lam T.T."/>
            <person name="Chang Q.C."/>
            <person name="Ding S.J."/>
            <person name="Wang X.J."/>
            <person name="Zhu J.G."/>
            <person name="Ruan X.D."/>
            <person name="Zhao L."/>
            <person name="Wei J.T."/>
            <person name="Ye R.Z."/>
            <person name="Que T.C."/>
            <person name="Du C.H."/>
            <person name="Zhou Y.H."/>
            <person name="Cheng J.X."/>
            <person name="Dai P.F."/>
            <person name="Guo W.B."/>
            <person name="Han X.H."/>
            <person name="Huang E.J."/>
            <person name="Li L.F."/>
            <person name="Wei W."/>
            <person name="Gao Y.C."/>
            <person name="Liu J.Z."/>
            <person name="Shao H.Z."/>
            <person name="Wang X."/>
            <person name="Wang C.C."/>
            <person name="Yang T.C."/>
            <person name="Huo Q.B."/>
            <person name="Li W."/>
            <person name="Chen H.Y."/>
            <person name="Chen S.E."/>
            <person name="Zhou L.G."/>
            <person name="Ni X.B."/>
            <person name="Tian J.H."/>
            <person name="Sheng Y."/>
            <person name="Liu T."/>
            <person name="Pan Y.S."/>
            <person name="Xia L.Y."/>
            <person name="Li J."/>
            <person name="Zhao F."/>
            <person name="Cao W.C."/>
        </authorList>
    </citation>
    <scope>NUCLEOTIDE SEQUENCE [LARGE SCALE GENOMIC DNA]</scope>
    <source>
        <strain evidence="1">Iper-2018</strain>
    </source>
</reference>
<accession>A0AC60PEM2</accession>
<protein>
    <submittedName>
        <fullName evidence="1">Uncharacterized protein</fullName>
    </submittedName>
</protein>
<name>A0AC60PEM2_IXOPE</name>
<keyword evidence="2" id="KW-1185">Reference proteome</keyword>